<dbReference type="Pfam" id="PF03721">
    <property type="entry name" value="UDPG_MGDP_dh_N"/>
    <property type="match status" value="1"/>
</dbReference>
<feature type="binding site" evidence="11">
    <location>
        <position position="331"/>
    </location>
    <ligand>
        <name>NAD(+)</name>
        <dbReference type="ChEBI" id="CHEBI:57540"/>
    </ligand>
</feature>
<comment type="catalytic activity">
    <reaction evidence="7 8">
        <text>UDP-alpha-D-glucose + 2 NAD(+) + H2O = UDP-alpha-D-glucuronate + 2 NADH + 3 H(+)</text>
        <dbReference type="Rhea" id="RHEA:23596"/>
        <dbReference type="ChEBI" id="CHEBI:15377"/>
        <dbReference type="ChEBI" id="CHEBI:15378"/>
        <dbReference type="ChEBI" id="CHEBI:57540"/>
        <dbReference type="ChEBI" id="CHEBI:57945"/>
        <dbReference type="ChEBI" id="CHEBI:58052"/>
        <dbReference type="ChEBI" id="CHEBI:58885"/>
        <dbReference type="EC" id="1.1.1.22"/>
    </reaction>
</comment>
<feature type="binding site" evidence="10">
    <location>
        <position position="324"/>
    </location>
    <ligand>
        <name>substrate</name>
    </ligand>
</feature>
<evidence type="ECO:0000256" key="3">
    <source>
        <dbReference type="ARBA" id="ARBA00012954"/>
    </source>
</evidence>
<evidence type="ECO:0000313" key="14">
    <source>
        <dbReference type="Proteomes" id="UP000000718"/>
    </source>
</evidence>
<gene>
    <name evidence="13" type="ordered locus">THEYE_A0998</name>
</gene>
<dbReference type="eggNOG" id="COG1004">
    <property type="taxonomic scope" value="Bacteria"/>
</dbReference>
<dbReference type="RefSeq" id="WP_012545232.1">
    <property type="nucleotide sequence ID" value="NC_011296.1"/>
</dbReference>
<keyword evidence="14" id="KW-1185">Reference proteome</keyword>
<comment type="similarity">
    <text evidence="2 8">Belongs to the UDP-glucose/GDP-mannose dehydrogenase family.</text>
</comment>
<feature type="binding site" evidence="10">
    <location>
        <begin position="252"/>
        <end position="256"/>
    </location>
    <ligand>
        <name>substrate</name>
    </ligand>
</feature>
<dbReference type="Pfam" id="PF00984">
    <property type="entry name" value="UDPG_MGDP_dh"/>
    <property type="match status" value="1"/>
</dbReference>
<feature type="binding site" evidence="11">
    <location>
        <position position="86"/>
    </location>
    <ligand>
        <name>NAD(+)</name>
        <dbReference type="ChEBI" id="CHEBI:57540"/>
    </ligand>
</feature>
<name>B5YKR5_THEYD</name>
<dbReference type="STRING" id="289376.THEYE_A0998"/>
<dbReference type="InterPro" id="IPR014027">
    <property type="entry name" value="UDP-Glc/GDP-Man_DH_C"/>
</dbReference>
<evidence type="ECO:0000256" key="11">
    <source>
        <dbReference type="PIRSR" id="PIRSR500134-3"/>
    </source>
</evidence>
<dbReference type="EMBL" id="CP001147">
    <property type="protein sequence ID" value="ACI20496.1"/>
    <property type="molecule type" value="Genomic_DNA"/>
</dbReference>
<dbReference type="GO" id="GO:0003979">
    <property type="term" value="F:UDP-glucose 6-dehydrogenase activity"/>
    <property type="evidence" value="ECO:0007669"/>
    <property type="project" value="UniProtKB-EC"/>
</dbReference>
<evidence type="ECO:0000256" key="6">
    <source>
        <dbReference type="ARBA" id="ARBA00023027"/>
    </source>
</evidence>
<dbReference type="NCBIfam" id="TIGR03026">
    <property type="entry name" value="NDP-sugDHase"/>
    <property type="match status" value="1"/>
</dbReference>
<evidence type="ECO:0000256" key="10">
    <source>
        <dbReference type="PIRSR" id="PIRSR500134-2"/>
    </source>
</evidence>
<reference evidence="14" key="1">
    <citation type="submission" date="2008-08" db="EMBL/GenBank/DDBJ databases">
        <title>The complete genome sequence of Thermodesulfovibrio yellowstonii strain ATCC 51303 / DSM 11347 / YP87.</title>
        <authorList>
            <person name="Dodson R.J."/>
            <person name="Durkin A.S."/>
            <person name="Wu M."/>
            <person name="Eisen J."/>
            <person name="Sutton G."/>
        </authorList>
    </citation>
    <scope>NUCLEOTIDE SEQUENCE [LARGE SCALE GENOMIC DNA]</scope>
    <source>
        <strain evidence="14">ATCC 51303 / DSM 11347 / YP87</strain>
    </source>
</reference>
<dbReference type="GO" id="GO:0000271">
    <property type="term" value="P:polysaccharide biosynthetic process"/>
    <property type="evidence" value="ECO:0007669"/>
    <property type="project" value="InterPro"/>
</dbReference>
<dbReference type="Gene3D" id="1.20.5.100">
    <property type="entry name" value="Cytochrome c1, transmembrane anchor, C-terminal"/>
    <property type="match status" value="1"/>
</dbReference>
<feature type="binding site" evidence="10">
    <location>
        <position position="260"/>
    </location>
    <ligand>
        <name>substrate</name>
    </ligand>
</feature>
<evidence type="ECO:0000256" key="2">
    <source>
        <dbReference type="ARBA" id="ARBA00006601"/>
    </source>
</evidence>
<feature type="binding site" evidence="11">
    <location>
        <position position="266"/>
    </location>
    <ligand>
        <name>NAD(+)</name>
        <dbReference type="ChEBI" id="CHEBI:57540"/>
    </ligand>
</feature>
<evidence type="ECO:0000256" key="4">
    <source>
        <dbReference type="ARBA" id="ARBA00015132"/>
    </source>
</evidence>
<feature type="domain" description="UDP-glucose/GDP-mannose dehydrogenase C-terminal" evidence="12">
    <location>
        <begin position="317"/>
        <end position="418"/>
    </location>
</feature>
<dbReference type="Pfam" id="PF03720">
    <property type="entry name" value="UDPG_MGDP_dh_C"/>
    <property type="match status" value="1"/>
</dbReference>
<dbReference type="HOGENOM" id="CLU_023810_1_2_0"/>
<sequence>MHIAIIGTGYVGLVTGACFAEFGVFVTCVDKDHEKIKKLKKGIIPFFEPGLEDIVKRNLKENRLKFTTRIDEAINESLVVFIAVGTPPRGDGSANLEYVEEVAKEIAKNMKSYKVIVTKSTVPVGTGLMIKEIIKKNLEKPVEFDIVSNPEFLREGSAVEDFMRPNRVVIGAESEQAIAIMKDLYRPLYLIETPFVITDIATSELIKYATNSFLATKISFINEISALCEAVGANVNTVAKAMGLDGRIGSKFLHAGIGFGGSCLPKDTMALVKIAEEKGVELSIVKAAIEANQRQKERLTAKIINAFDNNIQGKTVGILGLSFKPNTDDIRESPALYIIHTLLNKKALLKVYDPAAMENTKNIFPDIIYCSDPYSVAKNADALVIVTEWNQFRNLDIEKIKNLMNGNLFFDFRNIYDPQKIKQLGFKYFCVGRY</sequence>
<keyword evidence="5 8" id="KW-0560">Oxidoreductase</keyword>
<dbReference type="InterPro" id="IPR008927">
    <property type="entry name" value="6-PGluconate_DH-like_C_sf"/>
</dbReference>
<dbReference type="OrthoDB" id="9803238at2"/>
<dbReference type="PIRSF" id="PIRSF000124">
    <property type="entry name" value="UDPglc_GDPman_dh"/>
    <property type="match status" value="1"/>
</dbReference>
<evidence type="ECO:0000256" key="1">
    <source>
        <dbReference type="ARBA" id="ARBA00004701"/>
    </source>
</evidence>
<dbReference type="FunCoup" id="B5YKR5">
    <property type="interactions" value="235"/>
</dbReference>
<dbReference type="SUPFAM" id="SSF52413">
    <property type="entry name" value="UDP-glucose/GDP-mannose dehydrogenase C-terminal domain"/>
    <property type="match status" value="1"/>
</dbReference>
<comment type="pathway">
    <text evidence="1">Nucleotide-sugar biosynthesis; UDP-alpha-D-glucuronate biosynthesis; UDP-alpha-D-glucuronate from UDP-alpha-D-glucose: step 1/1.</text>
</comment>
<dbReference type="InterPro" id="IPR036291">
    <property type="entry name" value="NAD(P)-bd_dom_sf"/>
</dbReference>
<dbReference type="GO" id="GO:0006065">
    <property type="term" value="P:UDP-glucuronate biosynthetic process"/>
    <property type="evidence" value="ECO:0007669"/>
    <property type="project" value="UniProtKB-UniPathway"/>
</dbReference>
<accession>B5YKR5</accession>
<dbReference type="Proteomes" id="UP000000718">
    <property type="component" value="Chromosome"/>
</dbReference>
<dbReference type="AlphaFoldDB" id="B5YKR5"/>
<keyword evidence="6 8" id="KW-0520">NAD</keyword>
<dbReference type="Gene3D" id="3.40.50.720">
    <property type="entry name" value="NAD(P)-binding Rossmann-like Domain"/>
    <property type="match status" value="2"/>
</dbReference>
<feature type="binding site" evidence="11">
    <location>
        <position position="155"/>
    </location>
    <ligand>
        <name>NAD(+)</name>
        <dbReference type="ChEBI" id="CHEBI:57540"/>
    </ligand>
</feature>
<dbReference type="InterPro" id="IPR017476">
    <property type="entry name" value="UDP-Glc/GDP-Man"/>
</dbReference>
<evidence type="ECO:0000256" key="8">
    <source>
        <dbReference type="PIRNR" id="PIRNR000124"/>
    </source>
</evidence>
<dbReference type="InterPro" id="IPR001732">
    <property type="entry name" value="UDP-Glc/GDP-Man_DH_N"/>
</dbReference>
<feature type="binding site" evidence="11">
    <location>
        <position position="30"/>
    </location>
    <ligand>
        <name>NAD(+)</name>
        <dbReference type="ChEBI" id="CHEBI:57540"/>
    </ligand>
</feature>
<feature type="binding site" evidence="10">
    <location>
        <position position="207"/>
    </location>
    <ligand>
        <name>substrate</name>
    </ligand>
</feature>
<evidence type="ECO:0000256" key="5">
    <source>
        <dbReference type="ARBA" id="ARBA00023002"/>
    </source>
</evidence>
<evidence type="ECO:0000256" key="9">
    <source>
        <dbReference type="PIRSR" id="PIRSR500134-1"/>
    </source>
</evidence>
<evidence type="ECO:0000256" key="7">
    <source>
        <dbReference type="ARBA" id="ARBA00047473"/>
    </source>
</evidence>
<dbReference type="SMART" id="SM00984">
    <property type="entry name" value="UDPG_MGDP_dh_C"/>
    <property type="match status" value="1"/>
</dbReference>
<feature type="binding site" evidence="10">
    <location>
        <begin position="152"/>
        <end position="155"/>
    </location>
    <ligand>
        <name>substrate</name>
    </ligand>
</feature>
<evidence type="ECO:0000259" key="12">
    <source>
        <dbReference type="SMART" id="SM00984"/>
    </source>
</evidence>
<protein>
    <recommendedName>
        <fullName evidence="4 8">UDP-glucose 6-dehydrogenase</fullName>
        <ecNumber evidence="3 8">1.1.1.22</ecNumber>
    </recommendedName>
</protein>
<dbReference type="SUPFAM" id="SSF48179">
    <property type="entry name" value="6-phosphogluconate dehydrogenase C-terminal domain-like"/>
    <property type="match status" value="1"/>
</dbReference>
<feature type="binding site" evidence="11">
    <location>
        <position position="35"/>
    </location>
    <ligand>
        <name>NAD(+)</name>
        <dbReference type="ChEBI" id="CHEBI:57540"/>
    </ligand>
</feature>
<dbReference type="EnsemblBacteria" id="ACI20496">
    <property type="protein sequence ID" value="ACI20496"/>
    <property type="gene ID" value="THEYE_A0998"/>
</dbReference>
<organism evidence="13 14">
    <name type="scientific">Thermodesulfovibrio yellowstonii (strain ATCC 51303 / DSM 11347 / YP87)</name>
    <dbReference type="NCBI Taxonomy" id="289376"/>
    <lineage>
        <taxon>Bacteria</taxon>
        <taxon>Pseudomonadati</taxon>
        <taxon>Nitrospirota</taxon>
        <taxon>Thermodesulfovibrionia</taxon>
        <taxon>Thermodesulfovibrionales</taxon>
        <taxon>Thermodesulfovibrionaceae</taxon>
        <taxon>Thermodesulfovibrio</taxon>
    </lineage>
</organism>
<evidence type="ECO:0000313" key="13">
    <source>
        <dbReference type="EMBL" id="ACI20496.1"/>
    </source>
</evidence>
<dbReference type="EC" id="1.1.1.22" evidence="3 8"/>
<dbReference type="KEGG" id="tye:THEYE_A0998"/>
<feature type="binding site" evidence="11">
    <location>
        <position position="121"/>
    </location>
    <ligand>
        <name>NAD(+)</name>
        <dbReference type="ChEBI" id="CHEBI:57540"/>
    </ligand>
</feature>
<dbReference type="PANTHER" id="PTHR43750">
    <property type="entry name" value="UDP-GLUCOSE 6-DEHYDROGENASE TUAD"/>
    <property type="match status" value="1"/>
</dbReference>
<dbReference type="PIRSF" id="PIRSF500134">
    <property type="entry name" value="UDPglc_DH_bac"/>
    <property type="match status" value="1"/>
</dbReference>
<dbReference type="InterPro" id="IPR014026">
    <property type="entry name" value="UDP-Glc/GDP-Man_DH_dimer"/>
</dbReference>
<proteinExistence type="inferred from homology"/>
<dbReference type="InterPro" id="IPR036220">
    <property type="entry name" value="UDP-Glc/GDP-Man_DH_C_sf"/>
</dbReference>
<dbReference type="UniPathway" id="UPA00038">
    <property type="reaction ID" value="UER00491"/>
</dbReference>
<feature type="active site" description="Nucleophile" evidence="9">
    <location>
        <position position="263"/>
    </location>
</feature>
<dbReference type="PANTHER" id="PTHR43750:SF3">
    <property type="entry name" value="UDP-GLUCOSE 6-DEHYDROGENASE TUAD"/>
    <property type="match status" value="1"/>
</dbReference>
<dbReference type="PATRIC" id="fig|289376.4.peg.982"/>
<reference evidence="13 14" key="2">
    <citation type="journal article" date="2015" name="Genome Announc.">
        <title>Genome Sequence of the Sulfate-Reducing Thermophilic Bacterium Thermodesulfovibrio yellowstonii Strain DSM 11347T (Phylum Nitrospirae).</title>
        <authorList>
            <person name="Bhatnagar S."/>
            <person name="Badger J.H."/>
            <person name="Madupu R."/>
            <person name="Khouri H.M."/>
            <person name="O'Connor E.M."/>
            <person name="Robb F.T."/>
            <person name="Ward N.L."/>
            <person name="Eisen J.A."/>
        </authorList>
    </citation>
    <scope>NUCLEOTIDE SEQUENCE [LARGE SCALE GENOMIC DNA]</scope>
    <source>
        <strain evidence="14">ATCC 51303 / DSM 11347 / YP87</strain>
    </source>
</reference>
<dbReference type="SUPFAM" id="SSF51735">
    <property type="entry name" value="NAD(P)-binding Rossmann-fold domains"/>
    <property type="match status" value="1"/>
</dbReference>
<dbReference type="GO" id="GO:0051287">
    <property type="term" value="F:NAD binding"/>
    <property type="evidence" value="ECO:0007669"/>
    <property type="project" value="InterPro"/>
</dbReference>
<dbReference type="InParanoid" id="B5YKR5"/>
<dbReference type="InterPro" id="IPR028357">
    <property type="entry name" value="UDPglc_DH_bac"/>
</dbReference>